<proteinExistence type="predicted"/>
<reference evidence="1 2" key="1">
    <citation type="journal article" date="2018" name="Sci. Data">
        <title>The draft genome sequence of cork oak.</title>
        <authorList>
            <person name="Ramos A.M."/>
            <person name="Usie A."/>
            <person name="Barbosa P."/>
            <person name="Barros P.M."/>
            <person name="Capote T."/>
            <person name="Chaves I."/>
            <person name="Simoes F."/>
            <person name="Abreu I."/>
            <person name="Carrasquinho I."/>
            <person name="Faro C."/>
            <person name="Guimaraes J.B."/>
            <person name="Mendonca D."/>
            <person name="Nobrega F."/>
            <person name="Rodrigues L."/>
            <person name="Saibo N.J.M."/>
            <person name="Varela M.C."/>
            <person name="Egas C."/>
            <person name="Matos J."/>
            <person name="Miguel C.M."/>
            <person name="Oliveira M.M."/>
            <person name="Ricardo C.P."/>
            <person name="Goncalves S."/>
        </authorList>
    </citation>
    <scope>NUCLEOTIDE SEQUENCE [LARGE SCALE GENOMIC DNA]</scope>
    <source>
        <strain evidence="2">cv. HL8</strain>
    </source>
</reference>
<dbReference type="Proteomes" id="UP000237347">
    <property type="component" value="Unassembled WGS sequence"/>
</dbReference>
<protein>
    <submittedName>
        <fullName evidence="1">Uncharacterized protein</fullName>
    </submittedName>
</protein>
<sequence length="136" mass="15402">MDPECKSTASVDVNTVILSIDYCSNGEKTVVNNALLRLETPHCSESRRAKHPELELQTASSKAHPQEKVYLPGTIPVCKNWMPFATPIAAVIRCVQRSIQLFDANILNQNLLVEGSKKDEFRVNFRPYYIQQCKNH</sequence>
<name>A0AAW0KSV1_QUESU</name>
<organism evidence="1 2">
    <name type="scientific">Quercus suber</name>
    <name type="common">Cork oak</name>
    <dbReference type="NCBI Taxonomy" id="58331"/>
    <lineage>
        <taxon>Eukaryota</taxon>
        <taxon>Viridiplantae</taxon>
        <taxon>Streptophyta</taxon>
        <taxon>Embryophyta</taxon>
        <taxon>Tracheophyta</taxon>
        <taxon>Spermatophyta</taxon>
        <taxon>Magnoliopsida</taxon>
        <taxon>eudicotyledons</taxon>
        <taxon>Gunneridae</taxon>
        <taxon>Pentapetalae</taxon>
        <taxon>rosids</taxon>
        <taxon>fabids</taxon>
        <taxon>Fagales</taxon>
        <taxon>Fagaceae</taxon>
        <taxon>Quercus</taxon>
    </lineage>
</organism>
<gene>
    <name evidence="1" type="ORF">CFP56_014125</name>
</gene>
<evidence type="ECO:0000313" key="1">
    <source>
        <dbReference type="EMBL" id="KAK7842257.1"/>
    </source>
</evidence>
<dbReference type="AlphaFoldDB" id="A0AAW0KSV1"/>
<evidence type="ECO:0000313" key="2">
    <source>
        <dbReference type="Proteomes" id="UP000237347"/>
    </source>
</evidence>
<dbReference type="EMBL" id="PKMF04000223">
    <property type="protein sequence ID" value="KAK7842257.1"/>
    <property type="molecule type" value="Genomic_DNA"/>
</dbReference>
<keyword evidence="2" id="KW-1185">Reference proteome</keyword>
<comment type="caution">
    <text evidence="1">The sequence shown here is derived from an EMBL/GenBank/DDBJ whole genome shotgun (WGS) entry which is preliminary data.</text>
</comment>
<accession>A0AAW0KSV1</accession>